<keyword evidence="2" id="KW-0732">Signal</keyword>
<dbReference type="InterPro" id="IPR038637">
    <property type="entry name" value="NPCBM_sf"/>
</dbReference>
<gene>
    <name evidence="4" type="ORF">J2S90_002569</name>
    <name evidence="5" type="ORF">J2S93_000069</name>
</gene>
<dbReference type="InterPro" id="IPR003386">
    <property type="entry name" value="LACT/PDAT_acylTrfase"/>
</dbReference>
<name>A0AAW8DKL0_9MICC</name>
<evidence type="ECO:0000313" key="7">
    <source>
        <dbReference type="Proteomes" id="UP001242995"/>
    </source>
</evidence>
<sequence length="568" mass="58545">MRSRWVGILVALTLVGAAVLAPNSAIAGDDFLTTACNANGVAPAAADQKDVNGQPIVPRAADGKKSVPVILVHGFDGGADVFSKPINLFADGGDGGDGVQIPFSFIGQLQKTPGLAVYTFDYSEYSNRWVTDSNIGPRLAQAIECLTNHYGTKAQIVAHSMGGLATRYALDQNDSTGVKISSRVSGVSTFGTPNTGSEIATAVSDALGLNSSTPPPSASVLGGVRLDGWLLASICGRQITAGKDSLTPPCNQIPSWAAGAIGLDSDAGRAMRVGSPQLAALPAWPTGIPVTAIDGSTLIHGITLFGVGSPDNGIDAGDIIVPSSSAAFGGTSTKELSCGYALLATNLSGLVVKSMGTKLVTNGPITGLMGDNPCFHGNLLRTINGTNVAADAVRAAAKNPQPIQTDGGGSQSPSPTPTASATDGPGWYPLQAVPQVGFTGSFKTRDVTIRTTLFPESLVQYYPYAPPNAPPEFIDWALKGLCTKLEVAVGIDAESGIPTGNATFTVFLDDHVAAQAQHGYYDEPQHLSLDISGVTRLRLQAGFPPDSDIVPTWGSPKVYCFTNPSPNQ</sequence>
<dbReference type="RefSeq" id="WP_306961729.1">
    <property type="nucleotide sequence ID" value="NZ_JAUSRG010000006.1"/>
</dbReference>
<dbReference type="GO" id="GO:0006629">
    <property type="term" value="P:lipid metabolic process"/>
    <property type="evidence" value="ECO:0007669"/>
    <property type="project" value="InterPro"/>
</dbReference>
<comment type="caution">
    <text evidence="4">The sequence shown here is derived from an EMBL/GenBank/DDBJ whole genome shotgun (WGS) entry which is preliminary data.</text>
</comment>
<evidence type="ECO:0000313" key="5">
    <source>
        <dbReference type="EMBL" id="MDQ0178662.1"/>
    </source>
</evidence>
<feature type="signal peptide" evidence="2">
    <location>
        <begin position="1"/>
        <end position="27"/>
    </location>
</feature>
<feature type="chain" id="PRO_5043353317" evidence="2">
    <location>
        <begin position="28"/>
        <end position="568"/>
    </location>
</feature>
<dbReference type="EMBL" id="JAUSTF010000001">
    <property type="protein sequence ID" value="MDQ0178662.1"/>
    <property type="molecule type" value="Genomic_DNA"/>
</dbReference>
<dbReference type="SUPFAM" id="SSF49785">
    <property type="entry name" value="Galactose-binding domain-like"/>
    <property type="match status" value="1"/>
</dbReference>
<dbReference type="Gene3D" id="2.60.120.1060">
    <property type="entry name" value="NPCBM/NEW2 domain"/>
    <property type="match status" value="1"/>
</dbReference>
<dbReference type="InterPro" id="IPR013222">
    <property type="entry name" value="Glyco_hyd_98_carb-bd"/>
</dbReference>
<dbReference type="InterPro" id="IPR029058">
    <property type="entry name" value="AB_hydrolase_fold"/>
</dbReference>
<dbReference type="GO" id="GO:0008374">
    <property type="term" value="F:O-acyltransferase activity"/>
    <property type="evidence" value="ECO:0007669"/>
    <property type="project" value="InterPro"/>
</dbReference>
<protein>
    <submittedName>
        <fullName evidence="4">Pimeloyl-ACP methyl ester carboxylesterase</fullName>
    </submittedName>
</protein>
<keyword evidence="6" id="KW-1185">Reference proteome</keyword>
<dbReference type="EMBL" id="JAUSRG010000006">
    <property type="protein sequence ID" value="MDP9905598.1"/>
    <property type="molecule type" value="Genomic_DNA"/>
</dbReference>
<feature type="region of interest" description="Disordered" evidence="1">
    <location>
        <begin position="399"/>
        <end position="426"/>
    </location>
</feature>
<dbReference type="Pfam" id="PF02450">
    <property type="entry name" value="LCAT"/>
    <property type="match status" value="1"/>
</dbReference>
<feature type="compositionally biased region" description="Low complexity" evidence="1">
    <location>
        <begin position="411"/>
        <end position="426"/>
    </location>
</feature>
<evidence type="ECO:0000259" key="3">
    <source>
        <dbReference type="Pfam" id="PF08305"/>
    </source>
</evidence>
<dbReference type="Pfam" id="PF08305">
    <property type="entry name" value="NPCBM"/>
    <property type="match status" value="1"/>
</dbReference>
<evidence type="ECO:0000256" key="2">
    <source>
        <dbReference type="SAM" id="SignalP"/>
    </source>
</evidence>
<feature type="domain" description="Glycosyl hydrolase family 98 putative carbohydrate-binding module" evidence="3">
    <location>
        <begin position="474"/>
        <end position="546"/>
    </location>
</feature>
<evidence type="ECO:0000256" key="1">
    <source>
        <dbReference type="SAM" id="MobiDB-lite"/>
    </source>
</evidence>
<proteinExistence type="predicted"/>
<dbReference type="InterPro" id="IPR008979">
    <property type="entry name" value="Galactose-bd-like_sf"/>
</dbReference>
<dbReference type="SUPFAM" id="SSF53474">
    <property type="entry name" value="alpha/beta-Hydrolases"/>
    <property type="match status" value="1"/>
</dbReference>
<accession>A0AAW8DKL0</accession>
<dbReference type="Proteomes" id="UP001230951">
    <property type="component" value="Unassembled WGS sequence"/>
</dbReference>
<dbReference type="Gene3D" id="3.40.50.1820">
    <property type="entry name" value="alpha/beta hydrolase"/>
    <property type="match status" value="1"/>
</dbReference>
<dbReference type="Proteomes" id="UP001242995">
    <property type="component" value="Unassembled WGS sequence"/>
</dbReference>
<organism evidence="4 7">
    <name type="scientific">Arthrobacter bambusae</name>
    <dbReference type="NCBI Taxonomy" id="1338426"/>
    <lineage>
        <taxon>Bacteria</taxon>
        <taxon>Bacillati</taxon>
        <taxon>Actinomycetota</taxon>
        <taxon>Actinomycetes</taxon>
        <taxon>Micrococcales</taxon>
        <taxon>Micrococcaceae</taxon>
        <taxon>Arthrobacter</taxon>
    </lineage>
</organism>
<evidence type="ECO:0000313" key="4">
    <source>
        <dbReference type="EMBL" id="MDP9905598.1"/>
    </source>
</evidence>
<evidence type="ECO:0000313" key="6">
    <source>
        <dbReference type="Proteomes" id="UP001230951"/>
    </source>
</evidence>
<reference evidence="4 6" key="1">
    <citation type="submission" date="2023-07" db="EMBL/GenBank/DDBJ databases">
        <title>Sorghum-associated microbial communities from plants grown in Nebraska, USA.</title>
        <authorList>
            <person name="Schachtman D."/>
        </authorList>
    </citation>
    <scope>NUCLEOTIDE SEQUENCE</scope>
    <source>
        <strain evidence="4">DS1006</strain>
        <strain evidence="5 6">DS1016</strain>
    </source>
</reference>
<dbReference type="AlphaFoldDB" id="A0AAW8DKL0"/>